<reference evidence="2 3" key="1">
    <citation type="submission" date="2021-12" db="EMBL/GenBank/DDBJ databases">
        <title>Discovery of the Pendulisporaceae a myxobacterial family with distinct sporulation behavior and unique specialized metabolism.</title>
        <authorList>
            <person name="Garcia R."/>
            <person name="Popoff A."/>
            <person name="Bader C.D."/>
            <person name="Loehr J."/>
            <person name="Walesch S."/>
            <person name="Walt C."/>
            <person name="Boldt J."/>
            <person name="Bunk B."/>
            <person name="Haeckl F.J.F.P.J."/>
            <person name="Gunesch A.P."/>
            <person name="Birkelbach J."/>
            <person name="Nuebel U."/>
            <person name="Pietschmann T."/>
            <person name="Bach T."/>
            <person name="Mueller R."/>
        </authorList>
    </citation>
    <scope>NUCLEOTIDE SEQUENCE [LARGE SCALE GENOMIC DNA]</scope>
    <source>
        <strain evidence="2 3">MSr11954</strain>
    </source>
</reference>
<accession>A0ABZ2M3C6</accession>
<dbReference type="EMBL" id="CP089984">
    <property type="protein sequence ID" value="WXB16531.1"/>
    <property type="molecule type" value="Genomic_DNA"/>
</dbReference>
<dbReference type="InterPro" id="IPR019052">
    <property type="entry name" value="DUF2383"/>
</dbReference>
<gene>
    <name evidence="2" type="ORF">LZC94_04455</name>
</gene>
<name>A0ABZ2M3C6_9BACT</name>
<dbReference type="SUPFAM" id="SSF47240">
    <property type="entry name" value="Ferritin-like"/>
    <property type="match status" value="1"/>
</dbReference>
<dbReference type="RefSeq" id="WP_394826156.1">
    <property type="nucleotide sequence ID" value="NZ_CP089984.1"/>
</dbReference>
<evidence type="ECO:0000313" key="3">
    <source>
        <dbReference type="Proteomes" id="UP001370348"/>
    </source>
</evidence>
<feature type="domain" description="DUF2383" evidence="1">
    <location>
        <begin position="10"/>
        <end position="114"/>
    </location>
</feature>
<dbReference type="Proteomes" id="UP001370348">
    <property type="component" value="Chromosome"/>
</dbReference>
<dbReference type="InterPro" id="IPR012347">
    <property type="entry name" value="Ferritin-like"/>
</dbReference>
<dbReference type="CDD" id="cd00657">
    <property type="entry name" value="Ferritin_like"/>
    <property type="match status" value="1"/>
</dbReference>
<protein>
    <submittedName>
        <fullName evidence="2">PA2169 family four-helix-bundle protein</fullName>
    </submittedName>
</protein>
<evidence type="ECO:0000313" key="2">
    <source>
        <dbReference type="EMBL" id="WXB16531.1"/>
    </source>
</evidence>
<organism evidence="2 3">
    <name type="scientific">Pendulispora albinea</name>
    <dbReference type="NCBI Taxonomy" id="2741071"/>
    <lineage>
        <taxon>Bacteria</taxon>
        <taxon>Pseudomonadati</taxon>
        <taxon>Myxococcota</taxon>
        <taxon>Myxococcia</taxon>
        <taxon>Myxococcales</taxon>
        <taxon>Sorangiineae</taxon>
        <taxon>Pendulisporaceae</taxon>
        <taxon>Pendulispora</taxon>
    </lineage>
</organism>
<dbReference type="Pfam" id="PF09537">
    <property type="entry name" value="DUF2383"/>
    <property type="match status" value="1"/>
</dbReference>
<evidence type="ECO:0000259" key="1">
    <source>
        <dbReference type="Pfam" id="PF09537"/>
    </source>
</evidence>
<keyword evidence="3" id="KW-1185">Reference proteome</keyword>
<sequence>MVMLSSEGEIVASLNRLIVTDYDAIEAYQAAISRISRGEDQATLRSFADDHRRHIAKLAELVRQSEGSPVDHADLRRLVTKGKVVIGGFMGDDAVLGAMYSNESETNEAYARASASRLFSRPVRLVLARFLDDEVRHREWLERRITMTPKGESVLPCM</sequence>
<dbReference type="InterPro" id="IPR009078">
    <property type="entry name" value="Ferritin-like_SF"/>
</dbReference>
<dbReference type="Gene3D" id="1.20.1260.10">
    <property type="match status" value="1"/>
</dbReference>
<proteinExistence type="predicted"/>